<accession>A0A1J1JB96</accession>
<evidence type="ECO:0000313" key="2">
    <source>
        <dbReference type="Proteomes" id="UP000183832"/>
    </source>
</evidence>
<protein>
    <submittedName>
        <fullName evidence="1">CLUMA_CG021468, isoform A</fullName>
    </submittedName>
</protein>
<evidence type="ECO:0000313" key="1">
    <source>
        <dbReference type="EMBL" id="CRL08329.1"/>
    </source>
</evidence>
<sequence>MSRQENPRRLTLQFPSFTLLEYSNLLKANTNFVIYLVCYLPTAHRYTCLLMNLPMSYQESLRVNAVEETKVVISMKSRHKHYYQVLTLAKQERSKKESFYRLKAIESEFMFLVHKENKSTVVTLKISREVKIGCGVVFKAHYDCIQMNLVGVVVLDVIRYNQGIGLSEYHASHFKHEEFSPK</sequence>
<dbReference type="AlphaFoldDB" id="A0A1J1JB96"/>
<organism evidence="1 2">
    <name type="scientific">Clunio marinus</name>
    <dbReference type="NCBI Taxonomy" id="568069"/>
    <lineage>
        <taxon>Eukaryota</taxon>
        <taxon>Metazoa</taxon>
        <taxon>Ecdysozoa</taxon>
        <taxon>Arthropoda</taxon>
        <taxon>Hexapoda</taxon>
        <taxon>Insecta</taxon>
        <taxon>Pterygota</taxon>
        <taxon>Neoptera</taxon>
        <taxon>Endopterygota</taxon>
        <taxon>Diptera</taxon>
        <taxon>Nematocera</taxon>
        <taxon>Chironomoidea</taxon>
        <taxon>Chironomidae</taxon>
        <taxon>Clunio</taxon>
    </lineage>
</organism>
<proteinExistence type="predicted"/>
<reference evidence="1 2" key="1">
    <citation type="submission" date="2015-04" db="EMBL/GenBank/DDBJ databases">
        <authorList>
            <person name="Syromyatnikov M.Y."/>
            <person name="Popov V.N."/>
        </authorList>
    </citation>
    <scope>NUCLEOTIDE SEQUENCE [LARGE SCALE GENOMIC DNA]</scope>
</reference>
<name>A0A1J1JB96_9DIPT</name>
<dbReference type="EMBL" id="CVRI01000075">
    <property type="protein sequence ID" value="CRL08329.1"/>
    <property type="molecule type" value="Genomic_DNA"/>
</dbReference>
<gene>
    <name evidence="1" type="ORF">CLUMA_CG021468</name>
</gene>
<keyword evidence="2" id="KW-1185">Reference proteome</keyword>
<dbReference type="Proteomes" id="UP000183832">
    <property type="component" value="Unassembled WGS sequence"/>
</dbReference>